<organism evidence="1 2">
    <name type="scientific">Conidiobolus coronatus (strain ATCC 28846 / CBS 209.66 / NRRL 28638)</name>
    <name type="common">Delacroixia coronata</name>
    <dbReference type="NCBI Taxonomy" id="796925"/>
    <lineage>
        <taxon>Eukaryota</taxon>
        <taxon>Fungi</taxon>
        <taxon>Fungi incertae sedis</taxon>
        <taxon>Zoopagomycota</taxon>
        <taxon>Entomophthoromycotina</taxon>
        <taxon>Entomophthoromycetes</taxon>
        <taxon>Entomophthorales</taxon>
        <taxon>Ancylistaceae</taxon>
        <taxon>Conidiobolus</taxon>
    </lineage>
</organism>
<keyword evidence="2" id="KW-1185">Reference proteome</keyword>
<dbReference type="PANTHER" id="PTHR31252:SF11">
    <property type="entry name" value="DUF4419 DOMAIN-CONTAINING PROTEIN"/>
    <property type="match status" value="1"/>
</dbReference>
<protein>
    <recommendedName>
        <fullName evidence="3">DUF4419 domain-containing protein</fullName>
    </recommendedName>
</protein>
<dbReference type="Pfam" id="PF14388">
    <property type="entry name" value="DUF4419"/>
    <property type="match status" value="1"/>
</dbReference>
<dbReference type="STRING" id="796925.A0A137PGF0"/>
<dbReference type="InterPro" id="IPR025533">
    <property type="entry name" value="DUF4419"/>
</dbReference>
<proteinExistence type="predicted"/>
<dbReference type="EMBL" id="KQ964428">
    <property type="protein sequence ID" value="KXN74050.1"/>
    <property type="molecule type" value="Genomic_DNA"/>
</dbReference>
<evidence type="ECO:0000313" key="2">
    <source>
        <dbReference type="Proteomes" id="UP000070444"/>
    </source>
</evidence>
<accession>A0A137PGF0</accession>
<dbReference type="PANTHER" id="PTHR31252">
    <property type="entry name" value="DUF4419 DOMAIN-CONTAINING PROTEIN"/>
    <property type="match status" value="1"/>
</dbReference>
<evidence type="ECO:0008006" key="3">
    <source>
        <dbReference type="Google" id="ProtNLM"/>
    </source>
</evidence>
<name>A0A137PGF0_CONC2</name>
<evidence type="ECO:0000313" key="1">
    <source>
        <dbReference type="EMBL" id="KXN74050.1"/>
    </source>
</evidence>
<gene>
    <name evidence="1" type="ORF">CONCODRAFT_2943</name>
</gene>
<reference evidence="1 2" key="1">
    <citation type="journal article" date="2015" name="Genome Biol. Evol.">
        <title>Phylogenomic analyses indicate that early fungi evolved digesting cell walls of algal ancestors of land plants.</title>
        <authorList>
            <person name="Chang Y."/>
            <person name="Wang S."/>
            <person name="Sekimoto S."/>
            <person name="Aerts A.L."/>
            <person name="Choi C."/>
            <person name="Clum A."/>
            <person name="LaButti K.M."/>
            <person name="Lindquist E.A."/>
            <person name="Yee Ngan C."/>
            <person name="Ohm R.A."/>
            <person name="Salamov A.A."/>
            <person name="Grigoriev I.V."/>
            <person name="Spatafora J.W."/>
            <person name="Berbee M.L."/>
        </authorList>
    </citation>
    <scope>NUCLEOTIDE SEQUENCE [LARGE SCALE GENOMIC DNA]</scope>
    <source>
        <strain evidence="1 2">NRRL 28638</strain>
    </source>
</reference>
<sequence>MPTSIQISFNELIKKESVSSYKSDTLSNRIKDHKYFKDRKIESVSDDILIDPEVYNSTPFRSSSLNGLAEAIHIAYDKHHGLTLSPDHLLIAILQGLSIHISQDPEKYRSTVGLKHTQSGTKEIIIIRRDNFQLGNPSNDWEGTFPEFLHEISKRVDSQVKPFLLGKFSTSSPKDIAVTALTIMDVYKAYFEYGILTSCGIPEIILQGEKEDWILLKKRVQGILDRFDDLKFWTDHLYPILDEFIAASSENKINQEFWSSIYKVRGGSGGPYISGWICALFPYTIGYNYNTNNGKCVQNRYIDWKEEAGLFSGLTFDDLPTAFTSTPFTWYYYLEQIKMSFVGGLLGVSMNKETDHVSPAVGWAVIHE</sequence>
<dbReference type="OrthoDB" id="9978173at2759"/>
<dbReference type="Proteomes" id="UP000070444">
    <property type="component" value="Unassembled WGS sequence"/>
</dbReference>
<dbReference type="AlphaFoldDB" id="A0A137PGF0"/>
<dbReference type="OMA" id="MGLMQHY"/>